<dbReference type="EMBL" id="KN839004">
    <property type="protein sequence ID" value="KIJ91461.1"/>
    <property type="molecule type" value="Genomic_DNA"/>
</dbReference>
<evidence type="ECO:0000313" key="3">
    <source>
        <dbReference type="Proteomes" id="UP000054477"/>
    </source>
</evidence>
<protein>
    <submittedName>
        <fullName evidence="2">Uncharacterized protein</fullName>
    </submittedName>
</protein>
<dbReference type="STRING" id="1095629.A0A0C9X1J4"/>
<reference evidence="2 3" key="1">
    <citation type="submission" date="2014-04" db="EMBL/GenBank/DDBJ databases">
        <authorList>
            <consortium name="DOE Joint Genome Institute"/>
            <person name="Kuo A."/>
            <person name="Kohler A."/>
            <person name="Nagy L.G."/>
            <person name="Floudas D."/>
            <person name="Copeland A."/>
            <person name="Barry K.W."/>
            <person name="Cichocki N."/>
            <person name="Veneault-Fourrey C."/>
            <person name="LaButti K."/>
            <person name="Lindquist E.A."/>
            <person name="Lipzen A."/>
            <person name="Lundell T."/>
            <person name="Morin E."/>
            <person name="Murat C."/>
            <person name="Sun H."/>
            <person name="Tunlid A."/>
            <person name="Henrissat B."/>
            <person name="Grigoriev I.V."/>
            <person name="Hibbett D.S."/>
            <person name="Martin F."/>
            <person name="Nordberg H.P."/>
            <person name="Cantor M.N."/>
            <person name="Hua S.X."/>
        </authorList>
    </citation>
    <scope>NUCLEOTIDE SEQUENCE [LARGE SCALE GENOMIC DNA]</scope>
    <source>
        <strain evidence="2 3">LaAM-08-1</strain>
    </source>
</reference>
<keyword evidence="3" id="KW-1185">Reference proteome</keyword>
<reference evidence="2" key="3">
    <citation type="submission" date="2015-02" db="EMBL/GenBank/DDBJ databases">
        <title>Evolutionary Origins and Diversification of the Mycorrhizal Mutualists.</title>
        <authorList>
            <consortium name="DOE Joint Genome Institute"/>
            <consortium name="Mycorrhizal Genomics Consortium"/>
            <person name="Kohler A."/>
            <person name="Kuo A."/>
            <person name="Nagy L.G."/>
            <person name="Floudas D."/>
            <person name="Copeland A."/>
            <person name="Barry K.W."/>
            <person name="Cichocki N."/>
            <person name="Veneault-Fourrey C."/>
            <person name="LaButti K."/>
            <person name="Lindquist E.A."/>
            <person name="Lipzen A."/>
            <person name="Lundell T."/>
            <person name="Morin E."/>
            <person name="Murat C."/>
            <person name="Riley R."/>
            <person name="Ohm R."/>
            <person name="Sun H."/>
            <person name="Tunlid A."/>
            <person name="Henrissat B."/>
            <person name="Grigoriev I.V."/>
            <person name="Hibbett D.S."/>
            <person name="Martin F."/>
        </authorList>
    </citation>
    <scope>NUCLEOTIDE SEQUENCE</scope>
    <source>
        <strain evidence="2">LaAM-08-1</strain>
    </source>
</reference>
<dbReference type="AlphaFoldDB" id="A0A0C9X1J4"/>
<evidence type="ECO:0000313" key="2">
    <source>
        <dbReference type="EMBL" id="KIJ91461.1"/>
    </source>
</evidence>
<evidence type="ECO:0000313" key="1">
    <source>
        <dbReference type="EMBL" id="KIJ90407.1"/>
    </source>
</evidence>
<gene>
    <name evidence="2" type="ORF">K443DRAFT_686038</name>
    <name evidence="1" type="ORF">K443DRAFT_686785</name>
</gene>
<name>A0A0C9X1J4_9AGAR</name>
<dbReference type="Proteomes" id="UP000054477">
    <property type="component" value="Unassembled WGS sequence"/>
</dbReference>
<dbReference type="HOGENOM" id="CLU_1214956_0_0_1"/>
<accession>A0A0C9X1J4</accession>
<reference evidence="3" key="2">
    <citation type="submission" date="2015-01" db="EMBL/GenBank/DDBJ databases">
        <title>Evolutionary Origins and Diversification of the Mycorrhizal Mutualists.</title>
        <authorList>
            <consortium name="DOE Joint Genome Institute"/>
            <consortium name="Mycorrhizal Genomics Consortium"/>
            <person name="Kohler A."/>
            <person name="Kuo A."/>
            <person name="Nagy L.G."/>
            <person name="Floudas D."/>
            <person name="Copeland A."/>
            <person name="Barry K.W."/>
            <person name="Cichocki N."/>
            <person name="Veneault-Fourrey C."/>
            <person name="LaButti K."/>
            <person name="Lindquist E.A."/>
            <person name="Lipzen A."/>
            <person name="Lundell T."/>
            <person name="Morin E."/>
            <person name="Murat C."/>
            <person name="Riley R."/>
            <person name="Ohm R."/>
            <person name="Sun H."/>
            <person name="Tunlid A."/>
            <person name="Henrissat B."/>
            <person name="Grigoriev I.V."/>
            <person name="Hibbett D.S."/>
            <person name="Martin F."/>
        </authorList>
    </citation>
    <scope>NUCLEOTIDE SEQUENCE [LARGE SCALE GENOMIC DNA]</scope>
    <source>
        <strain evidence="1 3">LaAM-08-1</strain>
    </source>
</reference>
<dbReference type="OrthoDB" id="3197409at2759"/>
<dbReference type="EMBL" id="KN839197">
    <property type="protein sequence ID" value="KIJ90407.1"/>
    <property type="molecule type" value="Genomic_DNA"/>
</dbReference>
<proteinExistence type="predicted"/>
<organism evidence="2 3">
    <name type="scientific">Laccaria amethystina LaAM-08-1</name>
    <dbReference type="NCBI Taxonomy" id="1095629"/>
    <lineage>
        <taxon>Eukaryota</taxon>
        <taxon>Fungi</taxon>
        <taxon>Dikarya</taxon>
        <taxon>Basidiomycota</taxon>
        <taxon>Agaricomycotina</taxon>
        <taxon>Agaricomycetes</taxon>
        <taxon>Agaricomycetidae</taxon>
        <taxon>Agaricales</taxon>
        <taxon>Agaricineae</taxon>
        <taxon>Hydnangiaceae</taxon>
        <taxon>Laccaria</taxon>
    </lineage>
</organism>
<sequence>MPEETPGVLTSFVQKTFEYLYESYDPNEEPEFLDSLFAHKTFPEKSAFEEELESELGSEESNKAGLDIRINHNAVLFPGVKDYLVRARQGASLAKVLFKDIFEVPEEGGGIVAGFFTVTRNLKFRIRAGPAQRVESVSFSTKLERTVGDDFRIIQLYITTVNKAAPVHLYGLFGSDSTHAAGGEEEASINPALLGREG</sequence>